<dbReference type="GO" id="GO:0006233">
    <property type="term" value="P:dTDP biosynthetic process"/>
    <property type="evidence" value="ECO:0007669"/>
    <property type="project" value="InterPro"/>
</dbReference>
<feature type="non-terminal residue" evidence="10">
    <location>
        <position position="144"/>
    </location>
</feature>
<dbReference type="GO" id="GO:0006235">
    <property type="term" value="P:dTTP biosynthetic process"/>
    <property type="evidence" value="ECO:0007669"/>
    <property type="project" value="TreeGrafter"/>
</dbReference>
<dbReference type="Pfam" id="PF02223">
    <property type="entry name" value="Thymidylate_kin"/>
    <property type="match status" value="1"/>
</dbReference>
<evidence type="ECO:0000313" key="10">
    <source>
        <dbReference type="EMBL" id="SVD21576.1"/>
    </source>
</evidence>
<dbReference type="InterPro" id="IPR018094">
    <property type="entry name" value="Thymidylate_kinase"/>
</dbReference>
<dbReference type="PANTHER" id="PTHR10344:SF4">
    <property type="entry name" value="UMP-CMP KINASE 2, MITOCHONDRIAL"/>
    <property type="match status" value="1"/>
</dbReference>
<name>A0A382THP5_9ZZZZ</name>
<gene>
    <name evidence="10" type="ORF">METZ01_LOCUS374430</name>
</gene>
<evidence type="ECO:0000256" key="2">
    <source>
        <dbReference type="ARBA" id="ARBA00012980"/>
    </source>
</evidence>
<keyword evidence="3" id="KW-0808">Transferase</keyword>
<dbReference type="EC" id="2.7.4.9" evidence="2"/>
<evidence type="ECO:0000256" key="4">
    <source>
        <dbReference type="ARBA" id="ARBA00022727"/>
    </source>
</evidence>
<dbReference type="GO" id="GO:0004798">
    <property type="term" value="F:dTMP kinase activity"/>
    <property type="evidence" value="ECO:0007669"/>
    <property type="project" value="UniProtKB-EC"/>
</dbReference>
<proteinExistence type="inferred from homology"/>
<accession>A0A382THP5</accession>
<evidence type="ECO:0000256" key="6">
    <source>
        <dbReference type="ARBA" id="ARBA00022777"/>
    </source>
</evidence>
<evidence type="ECO:0000256" key="8">
    <source>
        <dbReference type="ARBA" id="ARBA00048743"/>
    </source>
</evidence>
<evidence type="ECO:0000259" key="9">
    <source>
        <dbReference type="Pfam" id="PF02223"/>
    </source>
</evidence>
<feature type="domain" description="Thymidylate kinase-like" evidence="9">
    <location>
        <begin position="6"/>
        <end position="142"/>
    </location>
</feature>
<keyword evidence="6" id="KW-0418">Kinase</keyword>
<dbReference type="Gene3D" id="3.40.50.300">
    <property type="entry name" value="P-loop containing nucleotide triphosphate hydrolases"/>
    <property type="match status" value="1"/>
</dbReference>
<dbReference type="InterPro" id="IPR027417">
    <property type="entry name" value="P-loop_NTPase"/>
</dbReference>
<comment type="similarity">
    <text evidence="1">Belongs to the thymidylate kinase family.</text>
</comment>
<dbReference type="GO" id="GO:0005524">
    <property type="term" value="F:ATP binding"/>
    <property type="evidence" value="ECO:0007669"/>
    <property type="project" value="UniProtKB-KW"/>
</dbReference>
<dbReference type="CDD" id="cd01672">
    <property type="entry name" value="TMPK"/>
    <property type="match status" value="1"/>
</dbReference>
<reference evidence="10" key="1">
    <citation type="submission" date="2018-05" db="EMBL/GenBank/DDBJ databases">
        <authorList>
            <person name="Lanie J.A."/>
            <person name="Ng W.-L."/>
            <person name="Kazmierczak K.M."/>
            <person name="Andrzejewski T.M."/>
            <person name="Davidsen T.M."/>
            <person name="Wayne K.J."/>
            <person name="Tettelin H."/>
            <person name="Glass J.I."/>
            <person name="Rusch D."/>
            <person name="Podicherti R."/>
            <person name="Tsui H.-C.T."/>
            <person name="Winkler M.E."/>
        </authorList>
    </citation>
    <scope>NUCLEOTIDE SEQUENCE</scope>
</reference>
<dbReference type="AlphaFoldDB" id="A0A382THP5"/>
<dbReference type="EMBL" id="UINC01136675">
    <property type="protein sequence ID" value="SVD21576.1"/>
    <property type="molecule type" value="Genomic_DNA"/>
</dbReference>
<evidence type="ECO:0000256" key="3">
    <source>
        <dbReference type="ARBA" id="ARBA00022679"/>
    </source>
</evidence>
<evidence type="ECO:0000256" key="5">
    <source>
        <dbReference type="ARBA" id="ARBA00022741"/>
    </source>
</evidence>
<keyword evidence="7" id="KW-0067">ATP-binding</keyword>
<dbReference type="InterPro" id="IPR039430">
    <property type="entry name" value="Thymidylate_kin-like_dom"/>
</dbReference>
<sequence>MYLITVEGGDGSGKGLATLMIAEILQQEFTFSGVDVTAEPRRDAELGLMAVEAVRTGEAGPIREAVYFAADRMDHSHTWIRPRLSQGRVVVSERNIHSSLVYQGVVGDLGIEEVAQMNAAAMIPDLCVWVDCDPGAALRRIEQS</sequence>
<dbReference type="NCBIfam" id="TIGR00041">
    <property type="entry name" value="DTMP_kinase"/>
    <property type="match status" value="1"/>
</dbReference>
<dbReference type="GO" id="GO:0005737">
    <property type="term" value="C:cytoplasm"/>
    <property type="evidence" value="ECO:0007669"/>
    <property type="project" value="TreeGrafter"/>
</dbReference>
<dbReference type="SUPFAM" id="SSF52540">
    <property type="entry name" value="P-loop containing nucleoside triphosphate hydrolases"/>
    <property type="match status" value="1"/>
</dbReference>
<organism evidence="10">
    <name type="scientific">marine metagenome</name>
    <dbReference type="NCBI Taxonomy" id="408172"/>
    <lineage>
        <taxon>unclassified sequences</taxon>
        <taxon>metagenomes</taxon>
        <taxon>ecological metagenomes</taxon>
    </lineage>
</organism>
<keyword evidence="5" id="KW-0547">Nucleotide-binding</keyword>
<keyword evidence="4" id="KW-0545">Nucleotide biosynthesis</keyword>
<dbReference type="GO" id="GO:0006227">
    <property type="term" value="P:dUDP biosynthetic process"/>
    <property type="evidence" value="ECO:0007669"/>
    <property type="project" value="TreeGrafter"/>
</dbReference>
<comment type="catalytic activity">
    <reaction evidence="8">
        <text>dTMP + ATP = dTDP + ADP</text>
        <dbReference type="Rhea" id="RHEA:13517"/>
        <dbReference type="ChEBI" id="CHEBI:30616"/>
        <dbReference type="ChEBI" id="CHEBI:58369"/>
        <dbReference type="ChEBI" id="CHEBI:63528"/>
        <dbReference type="ChEBI" id="CHEBI:456216"/>
        <dbReference type="EC" id="2.7.4.9"/>
    </reaction>
</comment>
<dbReference type="PANTHER" id="PTHR10344">
    <property type="entry name" value="THYMIDYLATE KINASE"/>
    <property type="match status" value="1"/>
</dbReference>
<protein>
    <recommendedName>
        <fullName evidence="2">dTMP kinase</fullName>
        <ecNumber evidence="2">2.7.4.9</ecNumber>
    </recommendedName>
</protein>
<evidence type="ECO:0000256" key="7">
    <source>
        <dbReference type="ARBA" id="ARBA00022840"/>
    </source>
</evidence>
<evidence type="ECO:0000256" key="1">
    <source>
        <dbReference type="ARBA" id="ARBA00009776"/>
    </source>
</evidence>